<dbReference type="Gene3D" id="1.10.150.20">
    <property type="entry name" value="5' to 3' exonuclease, C-terminal subdomain"/>
    <property type="match status" value="1"/>
</dbReference>
<dbReference type="PANTHER" id="PTHR10102">
    <property type="entry name" value="DNA-DIRECTED RNA POLYMERASE, MITOCHONDRIAL"/>
    <property type="match status" value="1"/>
</dbReference>
<dbReference type="InterPro" id="IPR024075">
    <property type="entry name" value="DNA-dir_RNA_pol_helix_hairp_sf"/>
</dbReference>
<dbReference type="PANTHER" id="PTHR10102:SF0">
    <property type="entry name" value="DNA-DIRECTED RNA POLYMERASE, MITOCHONDRIAL"/>
    <property type="match status" value="1"/>
</dbReference>
<dbReference type="InterPro" id="IPR002092">
    <property type="entry name" value="DNA-dir_Rpol_phage-type"/>
</dbReference>
<dbReference type="Gene3D" id="1.25.40.10">
    <property type="entry name" value="Tetratricopeptide repeat domain"/>
    <property type="match status" value="1"/>
</dbReference>
<dbReference type="SUPFAM" id="SSF56672">
    <property type="entry name" value="DNA/RNA polymerases"/>
    <property type="match status" value="1"/>
</dbReference>
<comment type="catalytic activity">
    <reaction evidence="8">
        <text>RNA(n) + a ribonucleoside 5'-triphosphate = RNA(n+1) + diphosphate</text>
        <dbReference type="Rhea" id="RHEA:21248"/>
        <dbReference type="Rhea" id="RHEA-COMP:14527"/>
        <dbReference type="Rhea" id="RHEA-COMP:17342"/>
        <dbReference type="ChEBI" id="CHEBI:33019"/>
        <dbReference type="ChEBI" id="CHEBI:61557"/>
        <dbReference type="ChEBI" id="CHEBI:140395"/>
        <dbReference type="EC" id="2.7.7.6"/>
    </reaction>
</comment>
<dbReference type="InterPro" id="IPR043502">
    <property type="entry name" value="DNA/RNA_pol_sf"/>
</dbReference>
<dbReference type="GO" id="GO:0001018">
    <property type="term" value="F:mitochondrial promoter sequence-specific DNA binding"/>
    <property type="evidence" value="ECO:0007669"/>
    <property type="project" value="TreeGrafter"/>
</dbReference>
<feature type="region of interest" description="Disordered" evidence="10">
    <location>
        <begin position="1224"/>
        <end position="1255"/>
    </location>
</feature>
<feature type="compositionally biased region" description="Basic and acidic residues" evidence="10">
    <location>
        <begin position="1347"/>
        <end position="1356"/>
    </location>
</feature>
<evidence type="ECO:0000313" key="13">
    <source>
        <dbReference type="Proteomes" id="UP001143981"/>
    </source>
</evidence>
<dbReference type="GO" id="GO:0003899">
    <property type="term" value="F:DNA-directed RNA polymerase activity"/>
    <property type="evidence" value="ECO:0007669"/>
    <property type="project" value="UniProtKB-EC"/>
</dbReference>
<keyword evidence="13" id="KW-1185">Reference proteome</keyword>
<dbReference type="InterPro" id="IPR046950">
    <property type="entry name" value="DNA-dir_Rpol_C_phage-type"/>
</dbReference>
<keyword evidence="7" id="KW-0804">Transcription</keyword>
<dbReference type="Pfam" id="PF14700">
    <property type="entry name" value="RPOL_N"/>
    <property type="match status" value="1"/>
</dbReference>
<evidence type="ECO:0000313" key="12">
    <source>
        <dbReference type="EMBL" id="KAJ1735822.1"/>
    </source>
</evidence>
<gene>
    <name evidence="12" type="primary">RPO41</name>
    <name evidence="12" type="ORF">LPJ61_000328</name>
</gene>
<dbReference type="EMBL" id="JANBOI010000010">
    <property type="protein sequence ID" value="KAJ1735822.1"/>
    <property type="molecule type" value="Genomic_DNA"/>
</dbReference>
<dbReference type="EC" id="2.7.7.6" evidence="2"/>
<dbReference type="Gene3D" id="1.10.287.260">
    <property type="match status" value="1"/>
</dbReference>
<evidence type="ECO:0000256" key="9">
    <source>
        <dbReference type="PROSITE-ProRule" id="PRU00708"/>
    </source>
</evidence>
<dbReference type="FunFam" id="1.10.287.280:FF:000001">
    <property type="entry name" value="DNA-directed RNA polymerase"/>
    <property type="match status" value="1"/>
</dbReference>
<dbReference type="GO" id="GO:0034245">
    <property type="term" value="C:mitochondrial DNA-directed RNA polymerase complex"/>
    <property type="evidence" value="ECO:0007669"/>
    <property type="project" value="TreeGrafter"/>
</dbReference>
<dbReference type="PROSITE" id="PS51375">
    <property type="entry name" value="PPR"/>
    <property type="match status" value="1"/>
</dbReference>
<reference evidence="12" key="1">
    <citation type="submission" date="2022-07" db="EMBL/GenBank/DDBJ databases">
        <title>Phylogenomic reconstructions and comparative analyses of Kickxellomycotina fungi.</title>
        <authorList>
            <person name="Reynolds N.K."/>
            <person name="Stajich J.E."/>
            <person name="Barry K."/>
            <person name="Grigoriev I.V."/>
            <person name="Crous P."/>
            <person name="Smith M.E."/>
        </authorList>
    </citation>
    <scope>NUCLEOTIDE SEQUENCE</scope>
    <source>
        <strain evidence="12">BCRC 34381</strain>
    </source>
</reference>
<dbReference type="InterPro" id="IPR037159">
    <property type="entry name" value="RNA_POL_N_sf"/>
</dbReference>
<organism evidence="12 13">
    <name type="scientific">Coemansia biformis</name>
    <dbReference type="NCBI Taxonomy" id="1286918"/>
    <lineage>
        <taxon>Eukaryota</taxon>
        <taxon>Fungi</taxon>
        <taxon>Fungi incertae sedis</taxon>
        <taxon>Zoopagomycota</taxon>
        <taxon>Kickxellomycotina</taxon>
        <taxon>Kickxellomycetes</taxon>
        <taxon>Kickxellales</taxon>
        <taxon>Kickxellaceae</taxon>
        <taxon>Coemansia</taxon>
    </lineage>
</organism>
<keyword evidence="3 12" id="KW-0240">DNA-directed RNA polymerase</keyword>
<feature type="compositionally biased region" description="Basic residues" evidence="10">
    <location>
        <begin position="1328"/>
        <end position="1339"/>
    </location>
</feature>
<dbReference type="InterPro" id="IPR011990">
    <property type="entry name" value="TPR-like_helical_dom_sf"/>
</dbReference>
<feature type="region of interest" description="Disordered" evidence="10">
    <location>
        <begin position="1328"/>
        <end position="1356"/>
    </location>
</feature>
<keyword evidence="4 12" id="KW-0808">Transferase</keyword>
<proteinExistence type="inferred from homology"/>
<keyword evidence="6" id="KW-0809">Transit peptide</keyword>
<name>A0A9W7YII7_9FUNG</name>
<dbReference type="Gene3D" id="1.10.1320.10">
    <property type="entry name" value="DNA-directed RNA polymerase, N-terminal domain"/>
    <property type="match status" value="1"/>
</dbReference>
<dbReference type="Proteomes" id="UP001143981">
    <property type="component" value="Unassembled WGS sequence"/>
</dbReference>
<evidence type="ECO:0000256" key="10">
    <source>
        <dbReference type="SAM" id="MobiDB-lite"/>
    </source>
</evidence>
<dbReference type="GO" id="GO:0006390">
    <property type="term" value="P:mitochondrial transcription"/>
    <property type="evidence" value="ECO:0007669"/>
    <property type="project" value="TreeGrafter"/>
</dbReference>
<evidence type="ECO:0000256" key="7">
    <source>
        <dbReference type="ARBA" id="ARBA00023163"/>
    </source>
</evidence>
<feature type="compositionally biased region" description="Polar residues" evidence="10">
    <location>
        <begin position="1224"/>
        <end position="1239"/>
    </location>
</feature>
<dbReference type="Gene3D" id="1.10.287.280">
    <property type="match status" value="1"/>
</dbReference>
<evidence type="ECO:0000256" key="2">
    <source>
        <dbReference type="ARBA" id="ARBA00012418"/>
    </source>
</evidence>
<evidence type="ECO:0000256" key="8">
    <source>
        <dbReference type="ARBA" id="ARBA00048552"/>
    </source>
</evidence>
<comment type="similarity">
    <text evidence="1">Belongs to the phage and mitochondrial RNA polymerase family.</text>
</comment>
<evidence type="ECO:0000256" key="4">
    <source>
        <dbReference type="ARBA" id="ARBA00022679"/>
    </source>
</evidence>
<dbReference type="SMART" id="SM01311">
    <property type="entry name" value="RPOL_N"/>
    <property type="match status" value="1"/>
</dbReference>
<dbReference type="Pfam" id="PF00940">
    <property type="entry name" value="RNA_pol"/>
    <property type="match status" value="1"/>
</dbReference>
<dbReference type="InterPro" id="IPR002885">
    <property type="entry name" value="PPR_rpt"/>
</dbReference>
<dbReference type="PROSITE" id="PS00489">
    <property type="entry name" value="RNA_POL_PHAGE_2"/>
    <property type="match status" value="1"/>
</dbReference>
<evidence type="ECO:0000256" key="6">
    <source>
        <dbReference type="ARBA" id="ARBA00022946"/>
    </source>
</evidence>
<evidence type="ECO:0000256" key="5">
    <source>
        <dbReference type="ARBA" id="ARBA00022695"/>
    </source>
</evidence>
<feature type="repeat" description="PPR" evidence="9">
    <location>
        <begin position="124"/>
        <end position="158"/>
    </location>
</feature>
<sequence>MAEATQAPDTYAEEHLLQYTGNNLLALQDMREDEQHLHYLRTGQTITEQLSTMHACLANGNTEQAQRILVGMYRLYPQAMQEVADVSVHNEIICGLLAAKPQPLTTQALQWYDLMDNQYSIKPNANTFAILISGFVNNGLSNVALVLMQEMLRNGHTIHSMLLSPYVSDADIQQIKAMAQGIVGDGTENTQVASMLLDEMAKAEANLKNIAPGQNVGDGGAADAQLVSLDGINTAARARRREREMLDSANVAGITQLKKTLESLYEGELEGYNLQMRLERDTYDAALARYREINAQRNDPLLSSDVGQLKRLSATWLPRLEALIEEEQQRCRKALGESGNDRTRSHYADFFVQLDAAKMATITILEALRLHMVPLSQPTKDGEPTTTMPGIKTVQMVTVVSKAIHDEIRFEQMKKRTNRHVFGYNLSLARLATSGKLFNMAIRRAKARELREQKDRLFLDAWSVTTKTRIGSLLVSMLLEAARIHEGTCLQSALYGKPGTDPTVPVFTHGYAMLKGKRYGIIKLHHLLRELFKDEPVVGVVNARHLPMLVPPRPWMTYTSGGYLTQDEPCMRMKESAEQLQYLKRASNEDRLGTLLAGLDALGMTKWAINRPIFHAVSKVWNSGRALAEVPARSYDAPEPVRPDDYATDNASKYKYLAELREWKNNRANQHSQRCDCNYKIEIAQAFLDHPMYFPHNMDFRGRAYPIPPHFNHLGNDLCRGLLVFHEGRPLTERGIYWLKIHLANLFGKDKLSHAERIRFVNDNFGSIAACADDPVPDAFLAGEPGAARPWWLDAESPWQALAACAEYTAAMRSPDPSAFVSHLHIHQDGTCNGLQHYAAMGRDRTGAQEVNLAPSECPQDVYAGILRVVERLVDEDAKAGVAAAAALRNRLTRKIVKQTVMTNVYGVTLIGAKEQIAARLREVKDESGQHLFDIMAVPSLALYLARKIFASLGEMFTQAQEIQNWLNESAQRVAKSMPVSALATWKTMVLESKQSKEKLRAAIRDSQSTGSILDSDTVLGLRPDLGPGSTRRKRLDALATKPMSTVVWTTPLGLTVVQPYRKSTTRTVSTSLQHLQISDANMPSPVNSQKQKTAFPPNFVHSLDASHMVLSAIECRVAGLVFASVHDSYWTHACDVDQMNDILRDQFVKLHEMPIMHNLKAEFEQRYGNHKMPTVFWEYVVRFGLNAGGVVQAKPRTRSKKVTREEEERLVEAELARHHLEACTSSVEDGTSAETESSVGDEIGTDEIGANTSGNAAARAGPMVVLDLNTVKLINPSTDLVGAMRQADHIAYTVRVNRQRLVDETKALRKDYRARIREMKLAAAKATRAKAKSDKQKKKAESAAAKGDKKKAESAVTKVKEEVEVPIEDPESEAVPESLSDRVWVLEEEMSSAINALSAKYPVEFEVPKIMVAPLEMPEQFEHASGLIREGKLAGRLTKRIEWGDIKFSDLPEQGDFDIAEVRKSQYFFS</sequence>
<comment type="caution">
    <text evidence="12">The sequence shown here is derived from an EMBL/GenBank/DDBJ whole genome shotgun (WGS) entry which is preliminary data.</text>
</comment>
<protein>
    <recommendedName>
        <fullName evidence="2">DNA-directed RNA polymerase</fullName>
        <ecNumber evidence="2">2.7.7.6</ecNumber>
    </recommendedName>
</protein>
<dbReference type="OrthoDB" id="276422at2759"/>
<evidence type="ECO:0000256" key="1">
    <source>
        <dbReference type="ARBA" id="ARBA00009493"/>
    </source>
</evidence>
<accession>A0A9W7YII7</accession>
<feature type="domain" description="DNA-directed RNA polymerase N-terminal" evidence="11">
    <location>
        <begin position="273"/>
        <end position="604"/>
    </location>
</feature>
<dbReference type="InterPro" id="IPR029262">
    <property type="entry name" value="RPOL_N"/>
</dbReference>
<dbReference type="NCBIfam" id="TIGR00756">
    <property type="entry name" value="PPR"/>
    <property type="match status" value="1"/>
</dbReference>
<evidence type="ECO:0000259" key="11">
    <source>
        <dbReference type="SMART" id="SM01311"/>
    </source>
</evidence>
<keyword evidence="5 12" id="KW-0548">Nucleotidyltransferase</keyword>
<evidence type="ECO:0000256" key="3">
    <source>
        <dbReference type="ARBA" id="ARBA00022478"/>
    </source>
</evidence>